<comment type="similarity">
    <text evidence="1">Belongs to the FAD-binding monooxygenase family.</text>
</comment>
<accession>A0ABP8JB85</accession>
<evidence type="ECO:0000313" key="6">
    <source>
        <dbReference type="Proteomes" id="UP001500635"/>
    </source>
</evidence>
<keyword evidence="4" id="KW-0560">Oxidoreductase</keyword>
<proteinExistence type="inferred from homology"/>
<dbReference type="Pfam" id="PF00743">
    <property type="entry name" value="FMO-like"/>
    <property type="match status" value="1"/>
</dbReference>
<dbReference type="SUPFAM" id="SSF51905">
    <property type="entry name" value="FAD/NAD(P)-binding domain"/>
    <property type="match status" value="2"/>
</dbReference>
<evidence type="ECO:0000256" key="3">
    <source>
        <dbReference type="ARBA" id="ARBA00022827"/>
    </source>
</evidence>
<comment type="caution">
    <text evidence="5">The sequence shown here is derived from an EMBL/GenBank/DDBJ whole genome shotgun (WGS) entry which is preliminary data.</text>
</comment>
<gene>
    <name evidence="5" type="ORF">GCM10023147_12750</name>
</gene>
<keyword evidence="3" id="KW-0274">FAD</keyword>
<evidence type="ECO:0000256" key="1">
    <source>
        <dbReference type="ARBA" id="ARBA00010139"/>
    </source>
</evidence>
<dbReference type="InterPro" id="IPR000960">
    <property type="entry name" value="Flavin_mOase"/>
</dbReference>
<reference evidence="6" key="1">
    <citation type="journal article" date="2019" name="Int. J. Syst. Evol. Microbiol.">
        <title>The Global Catalogue of Microorganisms (GCM) 10K type strain sequencing project: providing services to taxonomists for standard genome sequencing and annotation.</title>
        <authorList>
            <consortium name="The Broad Institute Genomics Platform"/>
            <consortium name="The Broad Institute Genome Sequencing Center for Infectious Disease"/>
            <person name="Wu L."/>
            <person name="Ma J."/>
        </authorList>
    </citation>
    <scope>NUCLEOTIDE SEQUENCE [LARGE SCALE GENOMIC DNA]</scope>
    <source>
        <strain evidence="6">JCM 17688</strain>
    </source>
</reference>
<evidence type="ECO:0000256" key="2">
    <source>
        <dbReference type="ARBA" id="ARBA00022630"/>
    </source>
</evidence>
<dbReference type="PRINTS" id="PR00370">
    <property type="entry name" value="FMOXYGENASE"/>
</dbReference>
<dbReference type="Gene3D" id="3.50.50.60">
    <property type="entry name" value="FAD/NAD(P)-binding domain"/>
    <property type="match status" value="2"/>
</dbReference>
<name>A0ABP8JB85_9ACTN</name>
<dbReference type="InterPro" id="IPR036188">
    <property type="entry name" value="FAD/NAD-bd_sf"/>
</dbReference>
<keyword evidence="6" id="KW-1185">Reference proteome</keyword>
<evidence type="ECO:0000313" key="5">
    <source>
        <dbReference type="EMBL" id="GAA4387825.1"/>
    </source>
</evidence>
<dbReference type="PANTHER" id="PTHR42877">
    <property type="entry name" value="L-ORNITHINE N(5)-MONOOXYGENASE-RELATED"/>
    <property type="match status" value="1"/>
</dbReference>
<dbReference type="Proteomes" id="UP001500635">
    <property type="component" value="Unassembled WGS sequence"/>
</dbReference>
<dbReference type="PANTHER" id="PTHR42877:SF4">
    <property type="entry name" value="FAD_NAD(P)-BINDING DOMAIN-CONTAINING PROTEIN-RELATED"/>
    <property type="match status" value="1"/>
</dbReference>
<organism evidence="5 6">
    <name type="scientific">Tsukamurella soli</name>
    <dbReference type="NCBI Taxonomy" id="644556"/>
    <lineage>
        <taxon>Bacteria</taxon>
        <taxon>Bacillati</taxon>
        <taxon>Actinomycetota</taxon>
        <taxon>Actinomycetes</taxon>
        <taxon>Mycobacteriales</taxon>
        <taxon>Tsukamurellaceae</taxon>
        <taxon>Tsukamurella</taxon>
    </lineage>
</organism>
<protein>
    <submittedName>
        <fullName evidence="5">NAD(P)/FAD-dependent oxidoreductase</fullName>
    </submittedName>
</protein>
<dbReference type="InterPro" id="IPR020946">
    <property type="entry name" value="Flavin_mOase-like"/>
</dbReference>
<evidence type="ECO:0000256" key="4">
    <source>
        <dbReference type="ARBA" id="ARBA00023002"/>
    </source>
</evidence>
<dbReference type="InterPro" id="IPR051209">
    <property type="entry name" value="FAD-bind_Monooxygenase_sf"/>
</dbReference>
<keyword evidence="2" id="KW-0285">Flavoprotein</keyword>
<sequence length="494" mass="53074">MSSNRIHDVVIVGAGIAGLGMGIRLARAGRDDFVILERADDVGGTWRDNVYPGVACDIPSHLYEYSFLPKADWARRFATGGELHEYLRAAARDEGLRPHLRLDTPLDGARWDADARCWRLETGSGGLAARALVLAAGRLSEPRIPVVPGLDTFVGNAFHSARWRAGSLAGLRVGVVGTGASAVQIVPEVAREAASVVVFQRTPAWVLPRGDRAYEAEEPRPTRAALSAEAEQLFAARIADSRPAAALEARAREHLHRQVADPGLRARLTPDYAIGCKRAVFSDDYLPALQLPHVTLEPTELAAVEPGAAVAASGARHAVDVLVFATGFETTRPPFARLVTGRGETLAQHWAHGMTSHASTVVSGFPNMFVLDGPNSALGHHSAFEVIEAQIDYVLGALEYIAAGLRPLEVTAAAEAAYTALIDELADRTVWKRGGCASWYLDEDSHRLTLLWPERAGLFRRVNGTFDPRPFEPAPCGLGPCDADPAEIGARVPV</sequence>
<dbReference type="RefSeq" id="WP_344992547.1">
    <property type="nucleotide sequence ID" value="NZ_BAABFR010000014.1"/>
</dbReference>
<dbReference type="EMBL" id="BAABFR010000014">
    <property type="protein sequence ID" value="GAA4387825.1"/>
    <property type="molecule type" value="Genomic_DNA"/>
</dbReference>